<comment type="caution">
    <text evidence="2">The sequence shown here is derived from an EMBL/GenBank/DDBJ whole genome shotgun (WGS) entry which is preliminary data.</text>
</comment>
<dbReference type="EMBL" id="PXZH01000004">
    <property type="protein sequence ID" value="RST88939.1"/>
    <property type="molecule type" value="Genomic_DNA"/>
</dbReference>
<dbReference type="PANTHER" id="PTHR43072">
    <property type="entry name" value="N-ACETYLTRANSFERASE"/>
    <property type="match status" value="1"/>
</dbReference>
<name>A0A429Z5J7_9ENTE</name>
<keyword evidence="3" id="KW-1185">Reference proteome</keyword>
<sequence length="188" mass="21599">MIRKATQKDADHILPLIMVILEDMELDFLKKYGKETVMDVLQEGYLNETFRYGYKRALVFEDKNEVVGTAFGYHEEDEAIIDQPLSSIFKELKIPTHEQMFTDKEAFQHEWYLDSIAVRSDQRGKGVGAKLLRALPTFAKEQGSNILGLNVDEVNPRAKKLYTKEGFKDVGKVTIGGHLYDHMQKIID</sequence>
<evidence type="ECO:0000313" key="2">
    <source>
        <dbReference type="EMBL" id="RST88939.1"/>
    </source>
</evidence>
<dbReference type="PROSITE" id="PS51186">
    <property type="entry name" value="GNAT"/>
    <property type="match status" value="1"/>
</dbReference>
<dbReference type="CDD" id="cd04301">
    <property type="entry name" value="NAT_SF"/>
    <property type="match status" value="1"/>
</dbReference>
<gene>
    <name evidence="2" type="ORF">C7P63_07810</name>
</gene>
<dbReference type="InterPro" id="IPR016181">
    <property type="entry name" value="Acyl_CoA_acyltransferase"/>
</dbReference>
<dbReference type="GO" id="GO:0016747">
    <property type="term" value="F:acyltransferase activity, transferring groups other than amino-acyl groups"/>
    <property type="evidence" value="ECO:0007669"/>
    <property type="project" value="InterPro"/>
</dbReference>
<dbReference type="Proteomes" id="UP000277864">
    <property type="component" value="Unassembled WGS sequence"/>
</dbReference>
<organism evidence="2 3">
    <name type="scientific">Vagococcus humatus</name>
    <dbReference type="NCBI Taxonomy" id="1889241"/>
    <lineage>
        <taxon>Bacteria</taxon>
        <taxon>Bacillati</taxon>
        <taxon>Bacillota</taxon>
        <taxon>Bacilli</taxon>
        <taxon>Lactobacillales</taxon>
        <taxon>Enterococcaceae</taxon>
        <taxon>Vagococcus</taxon>
    </lineage>
</organism>
<dbReference type="OrthoDB" id="5319888at2"/>
<dbReference type="RefSeq" id="WP_125943617.1">
    <property type="nucleotide sequence ID" value="NZ_PXZH01000004.1"/>
</dbReference>
<dbReference type="InterPro" id="IPR000182">
    <property type="entry name" value="GNAT_dom"/>
</dbReference>
<evidence type="ECO:0000259" key="1">
    <source>
        <dbReference type="PROSITE" id="PS51186"/>
    </source>
</evidence>
<keyword evidence="2" id="KW-0808">Transferase</keyword>
<dbReference type="SUPFAM" id="SSF55729">
    <property type="entry name" value="Acyl-CoA N-acyltransferases (Nat)"/>
    <property type="match status" value="1"/>
</dbReference>
<dbReference type="Pfam" id="PF00583">
    <property type="entry name" value="Acetyltransf_1"/>
    <property type="match status" value="1"/>
</dbReference>
<evidence type="ECO:0000313" key="3">
    <source>
        <dbReference type="Proteomes" id="UP000277864"/>
    </source>
</evidence>
<proteinExistence type="predicted"/>
<feature type="domain" description="N-acetyltransferase" evidence="1">
    <location>
        <begin position="1"/>
        <end position="188"/>
    </location>
</feature>
<reference evidence="2 3" key="1">
    <citation type="submission" date="2018-03" db="EMBL/GenBank/DDBJ databases">
        <authorList>
            <person name="Gulvik C.A."/>
        </authorList>
    </citation>
    <scope>NUCLEOTIDE SEQUENCE [LARGE SCALE GENOMIC DNA]</scope>
    <source>
        <strain evidence="2 3">JCM 31581</strain>
    </source>
</reference>
<protein>
    <submittedName>
        <fullName evidence="2">GNAT family N-acetyltransferase</fullName>
    </submittedName>
</protein>
<dbReference type="AlphaFoldDB" id="A0A429Z5J7"/>
<dbReference type="Gene3D" id="3.40.630.30">
    <property type="match status" value="1"/>
</dbReference>
<accession>A0A429Z5J7</accession>